<dbReference type="Proteomes" id="UP001259832">
    <property type="component" value="Unassembled WGS sequence"/>
</dbReference>
<sequence length="121" mass="14631">MALRTVSESDDDEEDESDSCLLRLFLFFFLCSFRFENLCLCFLSLELRRFFFSECSDLFLLPSLESDDDLFRLRDEESDDKMGLRRSCFRLCLRSRGERDRCRPRSLDRRSRWLCHNKVNI</sequence>
<proteinExistence type="predicted"/>
<keyword evidence="2" id="KW-1185">Reference proteome</keyword>
<comment type="caution">
    <text evidence="1">The sequence shown here is derived from an EMBL/GenBank/DDBJ whole genome shotgun (WGS) entry which is preliminary data.</text>
</comment>
<gene>
    <name evidence="1" type="ORF">P3T76_013869</name>
</gene>
<protein>
    <submittedName>
        <fullName evidence="1">Uncharacterized protein</fullName>
    </submittedName>
</protein>
<name>A0AAD9LCK3_9STRA</name>
<accession>A0AAD9LCK3</accession>
<dbReference type="EMBL" id="JASMQC010000038">
    <property type="protein sequence ID" value="KAK1930547.1"/>
    <property type="molecule type" value="Genomic_DNA"/>
</dbReference>
<dbReference type="AlphaFoldDB" id="A0AAD9LCK3"/>
<reference evidence="1" key="1">
    <citation type="submission" date="2023-08" db="EMBL/GenBank/DDBJ databases">
        <title>Reference Genome Resource for the Citrus Pathogen Phytophthora citrophthora.</title>
        <authorList>
            <person name="Moller H."/>
            <person name="Coetzee B."/>
            <person name="Rose L.J."/>
            <person name="Van Niekerk J.M."/>
        </authorList>
    </citation>
    <scope>NUCLEOTIDE SEQUENCE</scope>
    <source>
        <strain evidence="1">STE-U-9442</strain>
    </source>
</reference>
<evidence type="ECO:0000313" key="2">
    <source>
        <dbReference type="Proteomes" id="UP001259832"/>
    </source>
</evidence>
<organism evidence="1 2">
    <name type="scientific">Phytophthora citrophthora</name>
    <dbReference type="NCBI Taxonomy" id="4793"/>
    <lineage>
        <taxon>Eukaryota</taxon>
        <taxon>Sar</taxon>
        <taxon>Stramenopiles</taxon>
        <taxon>Oomycota</taxon>
        <taxon>Peronosporomycetes</taxon>
        <taxon>Peronosporales</taxon>
        <taxon>Peronosporaceae</taxon>
        <taxon>Phytophthora</taxon>
    </lineage>
</organism>
<evidence type="ECO:0000313" key="1">
    <source>
        <dbReference type="EMBL" id="KAK1930547.1"/>
    </source>
</evidence>